<evidence type="ECO:0000256" key="1">
    <source>
        <dbReference type="ARBA" id="ARBA00007198"/>
    </source>
</evidence>
<dbReference type="NCBIfam" id="TIGR01617">
    <property type="entry name" value="arsC_related"/>
    <property type="match status" value="1"/>
</dbReference>
<keyword evidence="4" id="KW-1185">Reference proteome</keyword>
<comment type="caution">
    <text evidence="3">The sequence shown here is derived from an EMBL/GenBank/DDBJ whole genome shotgun (WGS) entry which is preliminary data.</text>
</comment>
<dbReference type="PANTHER" id="PTHR30041">
    <property type="entry name" value="ARSENATE REDUCTASE"/>
    <property type="match status" value="1"/>
</dbReference>
<sequence>MNTAITLYGIPNCDTVKKSRTWFAEQGLDIQFHDFKKQGVPANQLPGWLNAVGWQKLVNRQGTTWRKLDAAMQATVQDDASASALMQQQPSVIKRPVVQWQDAKGLHVTVGFVPEQWPTGPNMRPKG</sequence>
<evidence type="ECO:0000256" key="2">
    <source>
        <dbReference type="PROSITE-ProRule" id="PRU01282"/>
    </source>
</evidence>
<comment type="similarity">
    <text evidence="1 2">Belongs to the ArsC family.</text>
</comment>
<dbReference type="RefSeq" id="WP_274110714.1">
    <property type="nucleotide sequence ID" value="NZ_JAPCKI010000006.1"/>
</dbReference>
<dbReference type="InterPro" id="IPR036249">
    <property type="entry name" value="Thioredoxin-like_sf"/>
</dbReference>
<dbReference type="SUPFAM" id="SSF52833">
    <property type="entry name" value="Thioredoxin-like"/>
    <property type="match status" value="1"/>
</dbReference>
<dbReference type="EMBL" id="JAPCKI010000006">
    <property type="protein sequence ID" value="MDD2178224.1"/>
    <property type="molecule type" value="Genomic_DNA"/>
</dbReference>
<dbReference type="NCBIfam" id="NF008107">
    <property type="entry name" value="PRK10853.1"/>
    <property type="match status" value="1"/>
</dbReference>
<name>A0ABT5RWZ8_9BURK</name>
<organism evidence="3 4">
    <name type="scientific">Acidovorax benzenivorans</name>
    <dbReference type="NCBI Taxonomy" id="2987520"/>
    <lineage>
        <taxon>Bacteria</taxon>
        <taxon>Pseudomonadati</taxon>
        <taxon>Pseudomonadota</taxon>
        <taxon>Betaproteobacteria</taxon>
        <taxon>Burkholderiales</taxon>
        <taxon>Comamonadaceae</taxon>
        <taxon>Acidovorax</taxon>
    </lineage>
</organism>
<gene>
    <name evidence="3" type="ORF">OIN59_12350</name>
</gene>
<evidence type="ECO:0000313" key="3">
    <source>
        <dbReference type="EMBL" id="MDD2178224.1"/>
    </source>
</evidence>
<dbReference type="Gene3D" id="3.40.30.10">
    <property type="entry name" value="Glutaredoxin"/>
    <property type="match status" value="1"/>
</dbReference>
<dbReference type="InterPro" id="IPR006660">
    <property type="entry name" value="Arsenate_reductase-like"/>
</dbReference>
<evidence type="ECO:0000313" key="4">
    <source>
        <dbReference type="Proteomes" id="UP001148932"/>
    </source>
</evidence>
<accession>A0ABT5RWZ8</accession>
<dbReference type="Pfam" id="PF03960">
    <property type="entry name" value="ArsC"/>
    <property type="match status" value="1"/>
</dbReference>
<dbReference type="InterPro" id="IPR006504">
    <property type="entry name" value="Tscrpt_reg_Spx/MgsR"/>
</dbReference>
<dbReference type="CDD" id="cd03035">
    <property type="entry name" value="ArsC_Yffb"/>
    <property type="match status" value="1"/>
</dbReference>
<protein>
    <submittedName>
        <fullName evidence="3">ArsC family reductase</fullName>
    </submittedName>
</protein>
<dbReference type="PROSITE" id="PS51353">
    <property type="entry name" value="ARSC"/>
    <property type="match status" value="1"/>
</dbReference>
<dbReference type="Proteomes" id="UP001148932">
    <property type="component" value="Unassembled WGS sequence"/>
</dbReference>
<reference evidence="3" key="1">
    <citation type="submission" date="2022-10" db="EMBL/GenBank/DDBJ databases">
        <title>Description of microaerobic benzene degrading bacteria.</title>
        <authorList>
            <person name="Bedics A."/>
            <person name="Tancsics A."/>
            <person name="Banerjee S."/>
        </authorList>
    </citation>
    <scope>NUCLEOTIDE SEQUENCE</scope>
    <source>
        <strain evidence="3">D2M1</strain>
    </source>
</reference>
<proteinExistence type="inferred from homology"/>
<dbReference type="PANTHER" id="PTHR30041:SF8">
    <property type="entry name" value="PROTEIN YFFB"/>
    <property type="match status" value="1"/>
</dbReference>